<dbReference type="EMBL" id="LNZH02000152">
    <property type="protein sequence ID" value="OCB89612.1"/>
    <property type="molecule type" value="Genomic_DNA"/>
</dbReference>
<dbReference type="AlphaFoldDB" id="A0A9Q5N776"/>
<gene>
    <name evidence="2" type="ORF">A7U60_g3210</name>
</gene>
<dbReference type="Proteomes" id="UP000757232">
    <property type="component" value="Unassembled WGS sequence"/>
</dbReference>
<keyword evidence="3" id="KW-1185">Reference proteome</keyword>
<proteinExistence type="predicted"/>
<evidence type="ECO:0000313" key="3">
    <source>
        <dbReference type="Proteomes" id="UP000757232"/>
    </source>
</evidence>
<sequence>MPDHAKYPFSVCLQHDYETVEEYETQYSRDGHTVICWVCDEFLQRADNVRWKSDGIGHPSKIRVLTERAHVTSHRSRINELRVAGLRPTASEPYIKYRMSTERSSLRRHYSDHERLAIPTSDRILTIKIEVTMPRRISASHASGSLPLNRDKLRVRNRRMAFISSITPVSFLSPIGYFCRTSEHHDLRLIGSSTYIYDILLSSSIKECVPLLLFWPASDDLPYHPNEALQPRLSPPPRSPPYIPPLSTALSERQTEGDQDGTSQRDCENSSRSDSSPSASETSTRIATCLTINPKPHWPIELVSMTHVDENSTDVSPDQGLCLLPGERCDRCGIEGVKSNCISCKMAYELEGHLTKIKVCISMQGDS</sequence>
<evidence type="ECO:0000313" key="2">
    <source>
        <dbReference type="EMBL" id="OCB89612.1"/>
    </source>
</evidence>
<feature type="compositionally biased region" description="Pro residues" evidence="1">
    <location>
        <begin position="233"/>
        <end position="244"/>
    </location>
</feature>
<feature type="region of interest" description="Disordered" evidence="1">
    <location>
        <begin position="226"/>
        <end position="284"/>
    </location>
</feature>
<accession>A0A9Q5N776</accession>
<feature type="compositionally biased region" description="Low complexity" evidence="1">
    <location>
        <begin position="272"/>
        <end position="283"/>
    </location>
</feature>
<organism evidence="2 3">
    <name type="scientific">Sanghuangporus baumii</name>
    <name type="common">Phellinus baumii</name>
    <dbReference type="NCBI Taxonomy" id="108892"/>
    <lineage>
        <taxon>Eukaryota</taxon>
        <taxon>Fungi</taxon>
        <taxon>Dikarya</taxon>
        <taxon>Basidiomycota</taxon>
        <taxon>Agaricomycotina</taxon>
        <taxon>Agaricomycetes</taxon>
        <taxon>Hymenochaetales</taxon>
        <taxon>Hymenochaetaceae</taxon>
        <taxon>Sanghuangporus</taxon>
    </lineage>
</organism>
<evidence type="ECO:0000256" key="1">
    <source>
        <dbReference type="SAM" id="MobiDB-lite"/>
    </source>
</evidence>
<name>A0A9Q5N776_SANBA</name>
<reference evidence="2" key="1">
    <citation type="submission" date="2016-06" db="EMBL/GenBank/DDBJ databases">
        <title>Draft Genome sequence of the fungus Inonotus baumii.</title>
        <authorList>
            <person name="Zhu H."/>
            <person name="Lin W."/>
        </authorList>
    </citation>
    <scope>NUCLEOTIDE SEQUENCE</scope>
    <source>
        <strain evidence="2">821</strain>
    </source>
</reference>
<comment type="caution">
    <text evidence="2">The sequence shown here is derived from an EMBL/GenBank/DDBJ whole genome shotgun (WGS) entry which is preliminary data.</text>
</comment>
<protein>
    <submittedName>
        <fullName evidence="2">Uncharacterized protein</fullName>
    </submittedName>
</protein>